<proteinExistence type="predicted"/>
<dbReference type="Proteomes" id="UP000294155">
    <property type="component" value="Unassembled WGS sequence"/>
</dbReference>
<dbReference type="GO" id="GO:0016020">
    <property type="term" value="C:membrane"/>
    <property type="evidence" value="ECO:0007669"/>
    <property type="project" value="InterPro"/>
</dbReference>
<dbReference type="InterPro" id="IPR036890">
    <property type="entry name" value="HATPase_C_sf"/>
</dbReference>
<keyword evidence="4" id="KW-1133">Transmembrane helix</keyword>
<dbReference type="GO" id="GO:0000155">
    <property type="term" value="F:phosphorelay sensor kinase activity"/>
    <property type="evidence" value="ECO:0007669"/>
    <property type="project" value="InterPro"/>
</dbReference>
<dbReference type="AlphaFoldDB" id="A0A4Q5LCV8"/>
<comment type="caution">
    <text evidence="6">The sequence shown here is derived from an EMBL/GenBank/DDBJ whole genome shotgun (WGS) entry which is preliminary data.</text>
</comment>
<dbReference type="Gene3D" id="1.20.5.1930">
    <property type="match status" value="1"/>
</dbReference>
<dbReference type="GO" id="GO:0046983">
    <property type="term" value="F:protein dimerization activity"/>
    <property type="evidence" value="ECO:0007669"/>
    <property type="project" value="InterPro"/>
</dbReference>
<dbReference type="PANTHER" id="PTHR24421">
    <property type="entry name" value="NITRATE/NITRITE SENSOR PROTEIN NARX-RELATED"/>
    <property type="match status" value="1"/>
</dbReference>
<reference evidence="6 7" key="1">
    <citation type="submission" date="2019-02" db="EMBL/GenBank/DDBJ databases">
        <title>Bacterial novel species isolated from soil.</title>
        <authorList>
            <person name="Jung H.-Y."/>
        </authorList>
    </citation>
    <scope>NUCLEOTIDE SEQUENCE [LARGE SCALE GENOMIC DNA]</scope>
    <source>
        <strain evidence="6 7">1-3-3-3</strain>
    </source>
</reference>
<dbReference type="InterPro" id="IPR011712">
    <property type="entry name" value="Sig_transdc_His_kin_sub3_dim/P"/>
</dbReference>
<dbReference type="InterPro" id="IPR005467">
    <property type="entry name" value="His_kinase_dom"/>
</dbReference>
<dbReference type="SUPFAM" id="SSF55874">
    <property type="entry name" value="ATPase domain of HSP90 chaperone/DNA topoisomerase II/histidine kinase"/>
    <property type="match status" value="1"/>
</dbReference>
<keyword evidence="2 6" id="KW-0418">Kinase</keyword>
<keyword evidence="4" id="KW-0472">Membrane</keyword>
<protein>
    <submittedName>
        <fullName evidence="6">Sensor histidine kinase</fullName>
    </submittedName>
</protein>
<dbReference type="EMBL" id="SEWE01000036">
    <property type="protein sequence ID" value="RYU78046.1"/>
    <property type="molecule type" value="Genomic_DNA"/>
</dbReference>
<keyword evidence="3" id="KW-0902">Two-component regulatory system</keyword>
<dbReference type="InterPro" id="IPR003594">
    <property type="entry name" value="HATPase_dom"/>
</dbReference>
<feature type="transmembrane region" description="Helical" evidence="4">
    <location>
        <begin position="12"/>
        <end position="34"/>
    </location>
</feature>
<feature type="domain" description="Histidine kinase" evidence="5">
    <location>
        <begin position="74"/>
        <end position="266"/>
    </location>
</feature>
<evidence type="ECO:0000256" key="3">
    <source>
        <dbReference type="ARBA" id="ARBA00023012"/>
    </source>
</evidence>
<dbReference type="RefSeq" id="WP_129922070.1">
    <property type="nucleotide sequence ID" value="NZ_SEWE01000036.1"/>
</dbReference>
<sequence>MAQSPPFELVGLLFGGILIMLALALALVFFFVFYQKKVIRQQDELRHVQAAYQKALLTATIQAEEKERRRIGSDLHDDMGSALSAARLLISQLATSPTASAADQELVTAAKSILDDSIQDIRHVSKNLYPVVLARFGLAEALRNLPTMWERSLPDGLLVQVALTASLTYDQQLALYRIVQELITNALRHGKASRVSVELLEQPGRLQLVVADNGVGFDYDRTREGNVSGLGLKSLEARVTLLDATLLVDSAPGQGTRIQVITPLPEGVGSRPA</sequence>
<keyword evidence="1" id="KW-0808">Transferase</keyword>
<evidence type="ECO:0000313" key="7">
    <source>
        <dbReference type="Proteomes" id="UP000294155"/>
    </source>
</evidence>
<name>A0A4Q5LCV8_9BACT</name>
<dbReference type="PROSITE" id="PS50109">
    <property type="entry name" value="HIS_KIN"/>
    <property type="match status" value="1"/>
</dbReference>
<evidence type="ECO:0000313" key="6">
    <source>
        <dbReference type="EMBL" id="RYU78046.1"/>
    </source>
</evidence>
<accession>A0A4Q5LCV8</accession>
<gene>
    <name evidence="6" type="ORF">EWM57_15490</name>
</gene>
<evidence type="ECO:0000259" key="5">
    <source>
        <dbReference type="PROSITE" id="PS50109"/>
    </source>
</evidence>
<dbReference type="SMART" id="SM00387">
    <property type="entry name" value="HATPase_c"/>
    <property type="match status" value="1"/>
</dbReference>
<evidence type="ECO:0000256" key="1">
    <source>
        <dbReference type="ARBA" id="ARBA00022679"/>
    </source>
</evidence>
<keyword evidence="7" id="KW-1185">Reference proteome</keyword>
<dbReference type="CDD" id="cd16917">
    <property type="entry name" value="HATPase_UhpB-NarQ-NarX-like"/>
    <property type="match status" value="1"/>
</dbReference>
<dbReference type="InterPro" id="IPR050482">
    <property type="entry name" value="Sensor_HK_TwoCompSys"/>
</dbReference>
<dbReference type="OrthoDB" id="9760839at2"/>
<dbReference type="Pfam" id="PF02518">
    <property type="entry name" value="HATPase_c"/>
    <property type="match status" value="1"/>
</dbReference>
<dbReference type="Gene3D" id="3.30.565.10">
    <property type="entry name" value="Histidine kinase-like ATPase, C-terminal domain"/>
    <property type="match status" value="1"/>
</dbReference>
<organism evidence="6 7">
    <name type="scientific">Hymenobacter persicinus</name>
    <dbReference type="NCBI Taxonomy" id="2025506"/>
    <lineage>
        <taxon>Bacteria</taxon>
        <taxon>Pseudomonadati</taxon>
        <taxon>Bacteroidota</taxon>
        <taxon>Cytophagia</taxon>
        <taxon>Cytophagales</taxon>
        <taxon>Hymenobacteraceae</taxon>
        <taxon>Hymenobacter</taxon>
    </lineage>
</organism>
<dbReference type="Pfam" id="PF07730">
    <property type="entry name" value="HisKA_3"/>
    <property type="match status" value="1"/>
</dbReference>
<evidence type="ECO:0000256" key="4">
    <source>
        <dbReference type="SAM" id="Phobius"/>
    </source>
</evidence>
<keyword evidence="4" id="KW-0812">Transmembrane</keyword>
<evidence type="ECO:0000256" key="2">
    <source>
        <dbReference type="ARBA" id="ARBA00022777"/>
    </source>
</evidence>